<feature type="domain" description="Putative T7SS secretion signal" evidence="2">
    <location>
        <begin position="11"/>
        <end position="183"/>
    </location>
</feature>
<organism evidence="3 4">
    <name type="scientific">Pseudonocardia endophytica</name>
    <dbReference type="NCBI Taxonomy" id="401976"/>
    <lineage>
        <taxon>Bacteria</taxon>
        <taxon>Bacillati</taxon>
        <taxon>Actinomycetota</taxon>
        <taxon>Actinomycetes</taxon>
        <taxon>Pseudonocardiales</taxon>
        <taxon>Pseudonocardiaceae</taxon>
        <taxon>Pseudonocardia</taxon>
    </lineage>
</organism>
<evidence type="ECO:0000313" key="4">
    <source>
        <dbReference type="Proteomes" id="UP000295560"/>
    </source>
</evidence>
<dbReference type="Proteomes" id="UP000295560">
    <property type="component" value="Unassembled WGS sequence"/>
</dbReference>
<evidence type="ECO:0000259" key="2">
    <source>
        <dbReference type="Pfam" id="PF21725"/>
    </source>
</evidence>
<proteinExistence type="predicted"/>
<dbReference type="Pfam" id="PF21725">
    <property type="entry name" value="T7SS_signal"/>
    <property type="match status" value="1"/>
</dbReference>
<dbReference type="AlphaFoldDB" id="A0A4R1HD97"/>
<gene>
    <name evidence="3" type="ORF">EV378_3975</name>
</gene>
<dbReference type="InterPro" id="IPR049082">
    <property type="entry name" value="T7SS_signal"/>
</dbReference>
<name>A0A4R1HD97_PSEEN</name>
<evidence type="ECO:0000256" key="1">
    <source>
        <dbReference type="SAM" id="MobiDB-lite"/>
    </source>
</evidence>
<keyword evidence="4" id="KW-1185">Reference proteome</keyword>
<comment type="caution">
    <text evidence="3">The sequence shown here is derived from an EMBL/GenBank/DDBJ whole genome shotgun (WGS) entry which is preliminary data.</text>
</comment>
<protein>
    <recommendedName>
        <fullName evidence="2">Putative T7SS secretion signal domain-containing protein</fullName>
    </recommendedName>
</protein>
<reference evidence="3 4" key="1">
    <citation type="submission" date="2019-03" db="EMBL/GenBank/DDBJ databases">
        <title>Sequencing the genomes of 1000 actinobacteria strains.</title>
        <authorList>
            <person name="Klenk H.-P."/>
        </authorList>
    </citation>
    <scope>NUCLEOTIDE SEQUENCE [LARGE SCALE GENOMIC DNA]</scope>
    <source>
        <strain evidence="3 4">DSM 44969</strain>
    </source>
</reference>
<feature type="region of interest" description="Disordered" evidence="1">
    <location>
        <begin position="280"/>
        <end position="306"/>
    </location>
</feature>
<feature type="compositionally biased region" description="Low complexity" evidence="1">
    <location>
        <begin position="296"/>
        <end position="306"/>
    </location>
</feature>
<feature type="compositionally biased region" description="Pro residues" evidence="1">
    <location>
        <begin position="285"/>
        <end position="295"/>
    </location>
</feature>
<accession>A0A4R1HD97</accession>
<sequence>MSGSGTRFPAGAIAVSTELGSTEDPRALVPGDPASVAADARALADRATAVTRTGEALRRIGTGAWTGPASDAWREHHDEDAVRWFRGADSLDSASRALAGHADALQRAQSEAARALAAWRAGEAATADVRRQVEAGATAPPVDPGDAARQDAVRILAAARADVQRSGDRVASVLRGEAALAPRDSQKQTDADFYRGIRDSISGAAEGAWTLVSDPALAAAGVVQAAAHPADTAKNAIAYDDWTSGHEPRALGRNTGDLILGAATLGAGKITSILGRETRLAGEPDPVPSPKPETPAAPAAPVGAGPKTDAVRRVVLDQSGSPHGVEDSRGVYLVDSQRLKNLRQSLHAELGDPDTAVSNAKGDRETWTLSTKPQMTVTYRSFSSSGGPTIDINNVDGLTVTRFHIKKGPP</sequence>
<dbReference type="EMBL" id="SMFZ01000002">
    <property type="protein sequence ID" value="TCK20027.1"/>
    <property type="molecule type" value="Genomic_DNA"/>
</dbReference>
<evidence type="ECO:0000313" key="3">
    <source>
        <dbReference type="EMBL" id="TCK20027.1"/>
    </source>
</evidence>